<accession>A0A1H6Z253</accession>
<dbReference type="InterPro" id="IPR029016">
    <property type="entry name" value="GAF-like_dom_sf"/>
</dbReference>
<sequence>MSPLEHIQQTVQKTAEAIADVLKIEVEIADENLVRVAGTGQYQENCGQVMQASFVYQHVLATGEMVLIENPGQHELCRPCPQCGQCFEYAELATPILSNDRPIGVIGLVSFDPVQAKRLLENKEWMLQFIVKMAELIINNLPNSAAGQAAMLPLNLGSLEKEAIVKALGEVEGQVRRKEKAAKMLGISRATLYRKIKEYELI</sequence>
<dbReference type="Proteomes" id="UP000199662">
    <property type="component" value="Unassembled WGS sequence"/>
</dbReference>
<organism evidence="3 4">
    <name type="scientific">Propionispira arboris</name>
    <dbReference type="NCBI Taxonomy" id="84035"/>
    <lineage>
        <taxon>Bacteria</taxon>
        <taxon>Bacillati</taxon>
        <taxon>Bacillota</taxon>
        <taxon>Negativicutes</taxon>
        <taxon>Selenomonadales</taxon>
        <taxon>Selenomonadaceae</taxon>
        <taxon>Propionispira</taxon>
    </lineage>
</organism>
<dbReference type="SUPFAM" id="SSF46689">
    <property type="entry name" value="Homeodomain-like"/>
    <property type="match status" value="1"/>
</dbReference>
<dbReference type="GO" id="GO:0043565">
    <property type="term" value="F:sequence-specific DNA binding"/>
    <property type="evidence" value="ECO:0007669"/>
    <property type="project" value="InterPro"/>
</dbReference>
<protein>
    <submittedName>
        <fullName evidence="3">GAF domain-containing protein</fullName>
    </submittedName>
</protein>
<dbReference type="InterPro" id="IPR002197">
    <property type="entry name" value="HTH_Fis"/>
</dbReference>
<feature type="domain" description="DNA binding HTH" evidence="1">
    <location>
        <begin position="159"/>
        <end position="199"/>
    </location>
</feature>
<reference evidence="3 4" key="1">
    <citation type="submission" date="2016-10" db="EMBL/GenBank/DDBJ databases">
        <authorList>
            <person name="de Groot N.N."/>
        </authorList>
    </citation>
    <scope>NUCLEOTIDE SEQUENCE [LARGE SCALE GENOMIC DNA]</scope>
    <source>
        <strain evidence="3 4">DSM 2179</strain>
    </source>
</reference>
<proteinExistence type="predicted"/>
<dbReference type="AlphaFoldDB" id="A0A1H6Z253"/>
<name>A0A1H6Z253_9FIRM</name>
<dbReference type="InterPro" id="IPR003018">
    <property type="entry name" value="GAF"/>
</dbReference>
<dbReference type="InterPro" id="IPR009057">
    <property type="entry name" value="Homeodomain-like_sf"/>
</dbReference>
<dbReference type="Pfam" id="PF02954">
    <property type="entry name" value="HTH_8"/>
    <property type="match status" value="1"/>
</dbReference>
<feature type="domain" description="GAF" evidence="2">
    <location>
        <begin position="10"/>
        <end position="112"/>
    </location>
</feature>
<dbReference type="Gene3D" id="1.10.10.60">
    <property type="entry name" value="Homeodomain-like"/>
    <property type="match status" value="1"/>
</dbReference>
<dbReference type="SUPFAM" id="SSF55781">
    <property type="entry name" value="GAF domain-like"/>
    <property type="match status" value="1"/>
</dbReference>
<dbReference type="RefSeq" id="WP_091831011.1">
    <property type="nucleotide sequence ID" value="NZ_FNZK01000007.1"/>
</dbReference>
<dbReference type="Pfam" id="PF13185">
    <property type="entry name" value="GAF_2"/>
    <property type="match status" value="1"/>
</dbReference>
<evidence type="ECO:0000259" key="2">
    <source>
        <dbReference type="Pfam" id="PF13185"/>
    </source>
</evidence>
<dbReference type="STRING" id="84035.SAMN05660742_107144"/>
<evidence type="ECO:0000313" key="4">
    <source>
        <dbReference type="Proteomes" id="UP000199662"/>
    </source>
</evidence>
<evidence type="ECO:0000313" key="3">
    <source>
        <dbReference type="EMBL" id="SEJ43620.1"/>
    </source>
</evidence>
<dbReference type="Gene3D" id="3.30.450.40">
    <property type="match status" value="1"/>
</dbReference>
<keyword evidence="4" id="KW-1185">Reference proteome</keyword>
<gene>
    <name evidence="3" type="ORF">SAMN05660742_107144</name>
</gene>
<evidence type="ECO:0000259" key="1">
    <source>
        <dbReference type="Pfam" id="PF02954"/>
    </source>
</evidence>
<dbReference type="EMBL" id="FNZK01000007">
    <property type="protein sequence ID" value="SEJ43620.1"/>
    <property type="molecule type" value="Genomic_DNA"/>
</dbReference>